<dbReference type="GO" id="GO:0001514">
    <property type="term" value="P:selenocysteine incorporation"/>
    <property type="evidence" value="ECO:0007669"/>
    <property type="project" value="UniProtKB-UniRule"/>
</dbReference>
<evidence type="ECO:0000256" key="1">
    <source>
        <dbReference type="ARBA" id="ARBA00001933"/>
    </source>
</evidence>
<dbReference type="Gene3D" id="3.40.640.10">
    <property type="entry name" value="Type I PLP-dependent aspartate aminotransferase-like (Major domain)"/>
    <property type="match status" value="1"/>
</dbReference>
<name>A0A140L340_9FIRM</name>
<dbReference type="HAMAP" id="MF_00423">
    <property type="entry name" value="SelA"/>
    <property type="match status" value="1"/>
</dbReference>
<dbReference type="Gene3D" id="3.90.1150.180">
    <property type="match status" value="1"/>
</dbReference>
<reference evidence="11 12" key="1">
    <citation type="submission" date="2015-12" db="EMBL/GenBank/DDBJ databases">
        <title>Draft genome sequnece of Fervidicola ferrireducens strain Y170.</title>
        <authorList>
            <person name="Patel B.K."/>
        </authorList>
    </citation>
    <scope>NUCLEOTIDE SEQUENCE [LARGE SCALE GENOMIC DNA]</scope>
    <source>
        <strain evidence="11 12">Y170</strain>
    </source>
</reference>
<dbReference type="UniPathway" id="UPA00906">
    <property type="reaction ID" value="UER00896"/>
</dbReference>
<dbReference type="PATRIC" id="fig|520764.3.peg.2234"/>
<sequence>MDKREVLRKLPKVSELMEEDSIKVLEQQYGRQLVLSAVREGIEEVRRLIERSLEMGFEIQADEEDFKREALERTVKLASRYGSYSLKKVINATGVVLHTNLGRAPLPEEALKNIVDVARGYSNLEFDLEEGKRGERYDHVRGLLCDITGAEDAMVVNNNAGAVLLALSALASGREVVISRGQLVEIGGSFRVPDVMAQSGATLVEVGTTNKTRIADYERAINDNTALLLKVHTSNFKFVGFWSEVKIEDLKSLGLKYGIPVMEDLGSGVLIDLAKFGLPPEPTVQSSVKAGADIVTFSGDKLLGGPQAGIILGKKEYIEKIKRHPLTRALRIDKLTLSALEAVLKIYRNEDYEKIPVLKMLLKSPEEMEKTAKKLAGELKKVVLDEGAIEIMDDASAVGGGSLPGVELPTKVVAIAIRTLSPDDLAKRLRSARIPVIGRIKKDKFLLDIRTLSEDDLKVIPEMVGSVL</sequence>
<dbReference type="Pfam" id="PF03841">
    <property type="entry name" value="SelA"/>
    <property type="match status" value="1"/>
</dbReference>
<evidence type="ECO:0000256" key="8">
    <source>
        <dbReference type="HAMAP-Rule" id="MF_00423"/>
    </source>
</evidence>
<comment type="caution">
    <text evidence="11">The sequence shown here is derived from an EMBL/GenBank/DDBJ whole genome shotgun (WGS) entry which is preliminary data.</text>
</comment>
<comment type="function">
    <text evidence="8">Converts seryl-tRNA(Sec) to selenocysteinyl-tRNA(Sec) required for selenoprotein biosynthesis.</text>
</comment>
<evidence type="ECO:0000259" key="10">
    <source>
        <dbReference type="Pfam" id="PF12390"/>
    </source>
</evidence>
<dbReference type="InterPro" id="IPR015424">
    <property type="entry name" value="PyrdxlP-dep_Trfase"/>
</dbReference>
<dbReference type="GO" id="GO:0004125">
    <property type="term" value="F:L-seryl-tRNA(Sec) selenium transferase activity"/>
    <property type="evidence" value="ECO:0007669"/>
    <property type="project" value="UniProtKB-UniRule"/>
</dbReference>
<comment type="pathway">
    <text evidence="8">Aminoacyl-tRNA biosynthesis; selenocysteinyl-tRNA(Sec) biosynthesis; selenocysteinyl-tRNA(Sec) from L-seryl-tRNA(Sec) (bacterial route): step 1/1.</text>
</comment>
<dbReference type="OrthoDB" id="9787096at2"/>
<dbReference type="GO" id="GO:0005737">
    <property type="term" value="C:cytoplasm"/>
    <property type="evidence" value="ECO:0007669"/>
    <property type="project" value="UniProtKB-SubCell"/>
</dbReference>
<dbReference type="SUPFAM" id="SSF53383">
    <property type="entry name" value="PLP-dependent transferases"/>
    <property type="match status" value="1"/>
</dbReference>
<comment type="subcellular location">
    <subcellularLocation>
        <location evidence="8">Cytoplasm</location>
    </subcellularLocation>
</comment>
<dbReference type="EC" id="2.9.1.1" evidence="8"/>
<dbReference type="InterPro" id="IPR025862">
    <property type="entry name" value="SelA_trans_N_dom"/>
</dbReference>
<evidence type="ECO:0000256" key="3">
    <source>
        <dbReference type="ARBA" id="ARBA00022679"/>
    </source>
</evidence>
<dbReference type="InterPro" id="IPR018319">
    <property type="entry name" value="SelA-like"/>
</dbReference>
<dbReference type="Proteomes" id="UP000070427">
    <property type="component" value="Unassembled WGS sequence"/>
</dbReference>
<dbReference type="AlphaFoldDB" id="A0A140L340"/>
<dbReference type="GO" id="GO:0001717">
    <property type="term" value="P:conversion of seryl-tRNAsec to selenocys-tRNAsec"/>
    <property type="evidence" value="ECO:0007669"/>
    <property type="project" value="UniProtKB-UniRule"/>
</dbReference>
<protein>
    <recommendedName>
        <fullName evidence="8">L-seryl-tRNA(Sec) selenium transferase</fullName>
        <ecNumber evidence="8">2.9.1.1</ecNumber>
    </recommendedName>
    <alternativeName>
        <fullName evidence="8">Selenocysteine synthase</fullName>
        <shortName evidence="8">Sec synthase</shortName>
    </alternativeName>
    <alternativeName>
        <fullName evidence="8">Selenocysteinyl-tRNA(Sec) synthase</fullName>
    </alternativeName>
</protein>
<comment type="catalytic activity">
    <reaction evidence="8">
        <text>L-seryl-tRNA(Sec) + selenophosphate + H(+) = L-selenocysteinyl-tRNA(Sec) + phosphate</text>
        <dbReference type="Rhea" id="RHEA:22728"/>
        <dbReference type="Rhea" id="RHEA-COMP:9742"/>
        <dbReference type="Rhea" id="RHEA-COMP:9743"/>
        <dbReference type="ChEBI" id="CHEBI:15378"/>
        <dbReference type="ChEBI" id="CHEBI:16144"/>
        <dbReference type="ChEBI" id="CHEBI:43474"/>
        <dbReference type="ChEBI" id="CHEBI:78533"/>
        <dbReference type="ChEBI" id="CHEBI:78573"/>
        <dbReference type="EC" id="2.9.1.1"/>
    </reaction>
</comment>
<evidence type="ECO:0000256" key="4">
    <source>
        <dbReference type="ARBA" id="ARBA00022898"/>
    </source>
</evidence>
<evidence type="ECO:0000256" key="5">
    <source>
        <dbReference type="ARBA" id="ARBA00022917"/>
    </source>
</evidence>
<keyword evidence="5 8" id="KW-0648">Protein biosynthesis</keyword>
<feature type="modified residue" description="N6-(pyridoxal phosphate)lysine" evidence="8 9">
    <location>
        <position position="301"/>
    </location>
</feature>
<feature type="domain" description="L-seryl-tRNA selenium transferase N-terminal" evidence="10">
    <location>
        <begin position="7"/>
        <end position="46"/>
    </location>
</feature>
<dbReference type="Pfam" id="PF12390">
    <property type="entry name" value="Se-cys_synth_N"/>
    <property type="match status" value="1"/>
</dbReference>
<evidence type="ECO:0000256" key="6">
    <source>
        <dbReference type="ARBA" id="ARBA00023266"/>
    </source>
</evidence>
<keyword evidence="6 8" id="KW-0711">Selenium</keyword>
<evidence type="ECO:0000256" key="7">
    <source>
        <dbReference type="ARBA" id="ARBA00044507"/>
    </source>
</evidence>
<dbReference type="NCBIfam" id="TIGR00474">
    <property type="entry name" value="selA"/>
    <property type="match status" value="1"/>
</dbReference>
<dbReference type="PANTHER" id="PTHR32328">
    <property type="entry name" value="L-SERYL-TRNA(SEC) SELENIUM TRANSFERASE"/>
    <property type="match status" value="1"/>
</dbReference>
<evidence type="ECO:0000256" key="2">
    <source>
        <dbReference type="ARBA" id="ARBA00022490"/>
    </source>
</evidence>
<dbReference type="STRING" id="520764.AN618_20890"/>
<dbReference type="PANTHER" id="PTHR32328:SF0">
    <property type="entry name" value="L-SERYL-TRNA(SEC) SELENIUM TRANSFERASE"/>
    <property type="match status" value="1"/>
</dbReference>
<comment type="similarity">
    <text evidence="7 8">Belongs to the SelA family.</text>
</comment>
<evidence type="ECO:0000313" key="12">
    <source>
        <dbReference type="Proteomes" id="UP000070427"/>
    </source>
</evidence>
<dbReference type="RefSeq" id="WP_066354722.1">
    <property type="nucleotide sequence ID" value="NZ_LOED01000035.1"/>
</dbReference>
<dbReference type="InParanoid" id="A0A140L340"/>
<proteinExistence type="inferred from homology"/>
<keyword evidence="4 8" id="KW-0663">Pyridoxal phosphate</keyword>
<evidence type="ECO:0000256" key="9">
    <source>
        <dbReference type="PIRSR" id="PIRSR618319-50"/>
    </source>
</evidence>
<dbReference type="EMBL" id="LOED01000035">
    <property type="protein sequence ID" value="KXG74965.1"/>
    <property type="molecule type" value="Genomic_DNA"/>
</dbReference>
<dbReference type="InterPro" id="IPR015421">
    <property type="entry name" value="PyrdxlP-dep_Trfase_major"/>
</dbReference>
<dbReference type="InterPro" id="IPR004534">
    <property type="entry name" value="SelA_trans"/>
</dbReference>
<accession>A0A140L340</accession>
<keyword evidence="3 8" id="KW-0808">Transferase</keyword>
<keyword evidence="2 8" id="KW-0963">Cytoplasm</keyword>
<evidence type="ECO:0000313" key="11">
    <source>
        <dbReference type="EMBL" id="KXG74965.1"/>
    </source>
</evidence>
<comment type="cofactor">
    <cofactor evidence="1 8 9">
        <name>pyridoxal 5'-phosphate</name>
        <dbReference type="ChEBI" id="CHEBI:597326"/>
    </cofactor>
</comment>
<keyword evidence="12" id="KW-1185">Reference proteome</keyword>
<organism evidence="11 12">
    <name type="scientific">Fervidicola ferrireducens</name>
    <dbReference type="NCBI Taxonomy" id="520764"/>
    <lineage>
        <taxon>Bacteria</taxon>
        <taxon>Bacillati</taxon>
        <taxon>Bacillota</taxon>
        <taxon>Clostridia</taxon>
        <taxon>Thermosediminibacterales</taxon>
        <taxon>Thermosediminibacteraceae</taxon>
        <taxon>Fervidicola</taxon>
    </lineage>
</organism>
<gene>
    <name evidence="8 11" type="primary">selA</name>
    <name evidence="11" type="ORF">AN618_20890</name>
</gene>